<dbReference type="GO" id="GO:0003700">
    <property type="term" value="F:DNA-binding transcription factor activity"/>
    <property type="evidence" value="ECO:0007669"/>
    <property type="project" value="TreeGrafter"/>
</dbReference>
<dbReference type="PANTHER" id="PTHR30055">
    <property type="entry name" value="HTH-TYPE TRANSCRIPTIONAL REGULATOR RUTR"/>
    <property type="match status" value="1"/>
</dbReference>
<dbReference type="GO" id="GO:0000976">
    <property type="term" value="F:transcription cis-regulatory region binding"/>
    <property type="evidence" value="ECO:0007669"/>
    <property type="project" value="TreeGrafter"/>
</dbReference>
<name>A0A164JGK8_9NOCA</name>
<evidence type="ECO:0000256" key="3">
    <source>
        <dbReference type="ARBA" id="ARBA00023163"/>
    </source>
</evidence>
<dbReference type="AlphaFoldDB" id="A0A164JGK8"/>
<accession>A0A164JGK8</accession>
<proteinExistence type="predicted"/>
<evidence type="ECO:0000313" key="8">
    <source>
        <dbReference type="Proteomes" id="UP000076512"/>
    </source>
</evidence>
<dbReference type="SUPFAM" id="SSF48498">
    <property type="entry name" value="Tetracyclin repressor-like, C-terminal domain"/>
    <property type="match status" value="1"/>
</dbReference>
<dbReference type="PRINTS" id="PR00455">
    <property type="entry name" value="HTHTETR"/>
</dbReference>
<reference evidence="7 8" key="1">
    <citation type="submission" date="2016-04" db="EMBL/GenBank/DDBJ databases">
        <authorList>
            <person name="Evans L.H."/>
            <person name="Alamgir A."/>
            <person name="Owens N."/>
            <person name="Weber N.D."/>
            <person name="Virtaneva K."/>
            <person name="Barbian K."/>
            <person name="Babar A."/>
            <person name="Rosenke K."/>
        </authorList>
    </citation>
    <scope>NUCLEOTIDE SEQUENCE [LARGE SCALE GENOMIC DNA]</scope>
    <source>
        <strain evidence="7 8">IFM 0406</strain>
    </source>
</reference>
<evidence type="ECO:0000256" key="4">
    <source>
        <dbReference type="PROSITE-ProRule" id="PRU00335"/>
    </source>
</evidence>
<dbReference type="Gene3D" id="1.10.357.10">
    <property type="entry name" value="Tetracycline Repressor, domain 2"/>
    <property type="match status" value="1"/>
</dbReference>
<evidence type="ECO:0000256" key="2">
    <source>
        <dbReference type="ARBA" id="ARBA00023125"/>
    </source>
</evidence>
<dbReference type="STRING" id="455432.AWN90_03615"/>
<feature type="DNA-binding region" description="H-T-H motif" evidence="4">
    <location>
        <begin position="40"/>
        <end position="59"/>
    </location>
</feature>
<dbReference type="InterPro" id="IPR050109">
    <property type="entry name" value="HTH-type_TetR-like_transc_reg"/>
</dbReference>
<dbReference type="PROSITE" id="PS50977">
    <property type="entry name" value="HTH_TETR_2"/>
    <property type="match status" value="1"/>
</dbReference>
<dbReference type="Proteomes" id="UP000076512">
    <property type="component" value="Unassembled WGS sequence"/>
</dbReference>
<keyword evidence="3" id="KW-0804">Transcription</keyword>
<evidence type="ECO:0000313" key="6">
    <source>
        <dbReference type="EMBL" id="ATL69980.1"/>
    </source>
</evidence>
<dbReference type="InterPro" id="IPR023772">
    <property type="entry name" value="DNA-bd_HTH_TetR-type_CS"/>
</dbReference>
<dbReference type="PROSITE" id="PS01081">
    <property type="entry name" value="HTH_TETR_1"/>
    <property type="match status" value="1"/>
</dbReference>
<keyword evidence="2 4" id="KW-0238">DNA-binding</keyword>
<dbReference type="Proteomes" id="UP000221961">
    <property type="component" value="Chromosome"/>
</dbReference>
<dbReference type="PANTHER" id="PTHR30055:SF234">
    <property type="entry name" value="HTH-TYPE TRANSCRIPTIONAL REGULATOR BETI"/>
    <property type="match status" value="1"/>
</dbReference>
<dbReference type="EMBL" id="CP023778">
    <property type="protein sequence ID" value="ATL69980.1"/>
    <property type="molecule type" value="Genomic_DNA"/>
</dbReference>
<feature type="domain" description="HTH tetR-type" evidence="5">
    <location>
        <begin position="18"/>
        <end position="77"/>
    </location>
</feature>
<gene>
    <name evidence="7" type="ORF">AWN90_03615</name>
    <name evidence="6" type="ORF">CRH09_31160</name>
</gene>
<dbReference type="Pfam" id="PF00440">
    <property type="entry name" value="TetR_N"/>
    <property type="match status" value="1"/>
</dbReference>
<dbReference type="RefSeq" id="WP_067577637.1">
    <property type="nucleotide sequence ID" value="NZ_CP023778.1"/>
</dbReference>
<dbReference type="InterPro" id="IPR009057">
    <property type="entry name" value="Homeodomain-like_sf"/>
</dbReference>
<dbReference type="InterPro" id="IPR049445">
    <property type="entry name" value="TetR_SbtR-like_C"/>
</dbReference>
<dbReference type="OrthoDB" id="9795011at2"/>
<evidence type="ECO:0000313" key="7">
    <source>
        <dbReference type="EMBL" id="KZM70383.1"/>
    </source>
</evidence>
<evidence type="ECO:0000259" key="5">
    <source>
        <dbReference type="PROSITE" id="PS50977"/>
    </source>
</evidence>
<dbReference type="Pfam" id="PF21597">
    <property type="entry name" value="TetR_C_43"/>
    <property type="match status" value="1"/>
</dbReference>
<dbReference type="GeneID" id="88361740"/>
<keyword evidence="8" id="KW-1185">Reference proteome</keyword>
<dbReference type="SUPFAM" id="SSF46689">
    <property type="entry name" value="Homeodomain-like"/>
    <property type="match status" value="1"/>
</dbReference>
<reference evidence="6 9" key="2">
    <citation type="submission" date="2017-10" db="EMBL/GenBank/DDBJ databases">
        <title>Comparative genomics between pathogenic Norcardia.</title>
        <authorList>
            <person name="Zeng L."/>
        </authorList>
    </citation>
    <scope>NUCLEOTIDE SEQUENCE [LARGE SCALE GENOMIC DNA]</scope>
    <source>
        <strain evidence="6 9">NC_YFY_NT001</strain>
    </source>
</reference>
<dbReference type="InterPro" id="IPR036271">
    <property type="entry name" value="Tet_transcr_reg_TetR-rel_C_sf"/>
</dbReference>
<protein>
    <submittedName>
        <fullName evidence="7">TetR family transcriptional regulator</fullName>
    </submittedName>
    <submittedName>
        <fullName evidence="6">TetR/AcrR family transcriptional regulator</fullName>
    </submittedName>
</protein>
<dbReference type="InterPro" id="IPR001647">
    <property type="entry name" value="HTH_TetR"/>
</dbReference>
<sequence length="224" mass="24853">MNHATTVSRPRRLRADAARNQRRIIEAARDLFAERGLEVTLDDVAEAAGVGVGTVYRRFANKQELIVEVFDRSVAEMAEATEAACRNPDVWAGFSELFDYCCTHMSANRGFSEVLLELPDPMERFASVRSRIQPSMAALMNRAHAAGVLREGITATDFFSMVNMVESIAAFARPVNPEVWRRYMAIVLDGVRSDSIPRQALTVPPMADDDVDCAKAAVFAARKR</sequence>
<keyword evidence="1" id="KW-0805">Transcription regulation</keyword>
<evidence type="ECO:0000256" key="1">
    <source>
        <dbReference type="ARBA" id="ARBA00023015"/>
    </source>
</evidence>
<dbReference type="EMBL" id="LWGR01000015">
    <property type="protein sequence ID" value="KZM70383.1"/>
    <property type="molecule type" value="Genomic_DNA"/>
</dbReference>
<dbReference type="KEGG" id="ntp:CRH09_31160"/>
<organism evidence="7 8">
    <name type="scientific">Nocardia terpenica</name>
    <dbReference type="NCBI Taxonomy" id="455432"/>
    <lineage>
        <taxon>Bacteria</taxon>
        <taxon>Bacillati</taxon>
        <taxon>Actinomycetota</taxon>
        <taxon>Actinomycetes</taxon>
        <taxon>Mycobacteriales</taxon>
        <taxon>Nocardiaceae</taxon>
        <taxon>Nocardia</taxon>
    </lineage>
</organism>
<evidence type="ECO:0000313" key="9">
    <source>
        <dbReference type="Proteomes" id="UP000221961"/>
    </source>
</evidence>